<reference evidence="1" key="2">
    <citation type="journal article" date="2021" name="PeerJ">
        <title>Extensive microbial diversity within the chicken gut microbiome revealed by metagenomics and culture.</title>
        <authorList>
            <person name="Gilroy R."/>
            <person name="Ravi A."/>
            <person name="Getino M."/>
            <person name="Pursley I."/>
            <person name="Horton D.L."/>
            <person name="Alikhan N.F."/>
            <person name="Baker D."/>
            <person name="Gharbi K."/>
            <person name="Hall N."/>
            <person name="Watson M."/>
            <person name="Adriaenssens E.M."/>
            <person name="Foster-Nyarko E."/>
            <person name="Jarju S."/>
            <person name="Secka A."/>
            <person name="Antonio M."/>
            <person name="Oren A."/>
            <person name="Chaudhuri R.R."/>
            <person name="La Ragione R."/>
            <person name="Hildebrand F."/>
            <person name="Pallen M.J."/>
        </authorList>
    </citation>
    <scope>NUCLEOTIDE SEQUENCE</scope>
    <source>
        <strain evidence="1">10037</strain>
    </source>
</reference>
<accession>A0A9D9NA14</accession>
<dbReference type="EMBL" id="JADIME010000090">
    <property type="protein sequence ID" value="MBO8466023.1"/>
    <property type="molecule type" value="Genomic_DNA"/>
</dbReference>
<evidence type="ECO:0000313" key="2">
    <source>
        <dbReference type="Proteomes" id="UP000823597"/>
    </source>
</evidence>
<proteinExistence type="predicted"/>
<reference evidence="1" key="1">
    <citation type="submission" date="2020-10" db="EMBL/GenBank/DDBJ databases">
        <authorList>
            <person name="Gilroy R."/>
        </authorList>
    </citation>
    <scope>NUCLEOTIDE SEQUENCE</scope>
    <source>
        <strain evidence="1">10037</strain>
    </source>
</reference>
<evidence type="ECO:0000313" key="1">
    <source>
        <dbReference type="EMBL" id="MBO8466023.1"/>
    </source>
</evidence>
<gene>
    <name evidence="1" type="ORF">IAB93_08555</name>
</gene>
<dbReference type="AlphaFoldDB" id="A0A9D9NA14"/>
<organism evidence="1 2">
    <name type="scientific">Candidatus Merdivivens pullistercoris</name>
    <dbReference type="NCBI Taxonomy" id="2840873"/>
    <lineage>
        <taxon>Bacteria</taxon>
        <taxon>Pseudomonadati</taxon>
        <taxon>Bacteroidota</taxon>
        <taxon>Bacteroidia</taxon>
        <taxon>Bacteroidales</taxon>
        <taxon>Muribaculaceae</taxon>
        <taxon>Muribaculaceae incertae sedis</taxon>
        <taxon>Candidatus Merdivivens</taxon>
    </lineage>
</organism>
<name>A0A9D9NA14_9BACT</name>
<comment type="caution">
    <text evidence="1">The sequence shown here is derived from an EMBL/GenBank/DDBJ whole genome shotgun (WGS) entry which is preliminary data.</text>
</comment>
<protein>
    <submittedName>
        <fullName evidence="1">Uncharacterized protein</fullName>
    </submittedName>
</protein>
<sequence length="295" mass="33633">MNFSEEAIEYICSACKGTGITRPLPDFPEYSLASCDMEGKTVCRFLIIPRPPQEERADMFAAQIRADAIQSLTGYLRRETGAAAIYEDRWYRENVIIRTRIAAHLHRYEKAMARKCTVERITKPQADDFLDRYHSYGSSQCKYCYGTFSPEGRLIAVSTFSGARRWQKPEGIISSYEWIRYASLPGTRIAGGMGKSLSAFIEEVNPDDIMSYADLEWSDGKTYETLGFRPESVTPSQSFIVRENKREPLKRLSDEIVKKAIEEDPDAYIICNLGSAKFRLKRKAWQSPLPTAQPK</sequence>
<dbReference type="Proteomes" id="UP000823597">
    <property type="component" value="Unassembled WGS sequence"/>
</dbReference>